<feature type="region of interest" description="Disordered" evidence="5">
    <location>
        <begin position="617"/>
        <end position="660"/>
    </location>
</feature>
<proteinExistence type="inferred from homology"/>
<dbReference type="Gene3D" id="3.30.465.10">
    <property type="match status" value="1"/>
</dbReference>
<dbReference type="InterPro" id="IPR016169">
    <property type="entry name" value="FAD-bd_PCMH_sub2"/>
</dbReference>
<feature type="domain" description="FAD-binding PCMH-type" evidence="6">
    <location>
        <begin position="173"/>
        <end position="349"/>
    </location>
</feature>
<dbReference type="InterPro" id="IPR050416">
    <property type="entry name" value="FAD-linked_Oxidoreductase"/>
</dbReference>
<keyword evidence="4" id="KW-0560">Oxidoreductase</keyword>
<comment type="caution">
    <text evidence="7">The sequence shown here is derived from an EMBL/GenBank/DDBJ whole genome shotgun (WGS) entry which is preliminary data.</text>
</comment>
<dbReference type="GeneID" id="41969781"/>
<accession>A0A507APS1</accession>
<keyword evidence="2" id="KW-0285">Flavoprotein</keyword>
<evidence type="ECO:0000256" key="3">
    <source>
        <dbReference type="ARBA" id="ARBA00022827"/>
    </source>
</evidence>
<evidence type="ECO:0000256" key="2">
    <source>
        <dbReference type="ARBA" id="ARBA00022630"/>
    </source>
</evidence>
<dbReference type="InterPro" id="IPR036318">
    <property type="entry name" value="FAD-bd_PCMH-like_sf"/>
</dbReference>
<dbReference type="GO" id="GO:0016491">
    <property type="term" value="F:oxidoreductase activity"/>
    <property type="evidence" value="ECO:0007669"/>
    <property type="project" value="UniProtKB-KW"/>
</dbReference>
<evidence type="ECO:0000256" key="4">
    <source>
        <dbReference type="ARBA" id="ARBA00023002"/>
    </source>
</evidence>
<dbReference type="InterPro" id="IPR006094">
    <property type="entry name" value="Oxid_FAD_bind_N"/>
</dbReference>
<dbReference type="STRING" id="1093900.A0A507APS1"/>
<evidence type="ECO:0000256" key="1">
    <source>
        <dbReference type="ARBA" id="ARBA00005466"/>
    </source>
</evidence>
<evidence type="ECO:0000313" key="8">
    <source>
        <dbReference type="Proteomes" id="UP000319257"/>
    </source>
</evidence>
<dbReference type="RefSeq" id="XP_030988549.1">
    <property type="nucleotide sequence ID" value="XM_031136512.1"/>
</dbReference>
<dbReference type="InParanoid" id="A0A507APS1"/>
<evidence type="ECO:0000313" key="7">
    <source>
        <dbReference type="EMBL" id="TPX06838.1"/>
    </source>
</evidence>
<dbReference type="EMBL" id="SKBQ01000009">
    <property type="protein sequence ID" value="TPX06838.1"/>
    <property type="molecule type" value="Genomic_DNA"/>
</dbReference>
<dbReference type="Proteomes" id="UP000319257">
    <property type="component" value="Unassembled WGS sequence"/>
</dbReference>
<name>A0A507APS1_9PEZI</name>
<sequence length="660" mass="70664">MHLNPLAPARIDDPLQPGRSTLRYHGWIRVLLKAVTTYIPGLHGSVGQFRLEKGYKVGRSSHLYDGVVFWFSSFSLRCTGPLPLTSLSLPLRKMRLSLAAIASAGSLASALTTFSSSHLHIRQSSGNQTLSNNVTSAALPCAALITAGLGNRVLLPPDPAYEPQIRTWYSESARQRPWCLVLPENTQEVSAAISTLVKVNGGAGDWHIAVRSGGHGFRGSNNVAAGVTIDLSRMNGSTYDSATNTARIQPGGRWRDVYADLEREGGVTVTGGRDGDVGVGGFLLGGGNSFFSGEMGFGCDTVVNYEVVLADGSVVNANAGENADLWRSLKGGGSNFGIVTRFDLEALPSRKLYRELRTVSSGGFDALVDAVTGFADMDPAVLEHNHLITFIMRNASVMREPYAGAIYVNTQGQGNVSTAFDGLRDVPALANSTSLQTMAEAAFASQLPGGTKDASITLTFRNDPRILRRCIALLETLVSSLSAEIGADNFNTGMFFQPLPSYMAQISKRKGGNVLGLDSSGGGSHNAIIWNPAVSVSSSEADYALAQARLYAMAAQARAYAASVGGLVDFVYMNYADGAEDVLGSYGAENVRFIGEVAASSILFFNDRLRNKTLGMTKSEWKQTSKPEQEIGKEAEEDLQNEQGNETEKTIRKQIENETE</sequence>
<keyword evidence="3" id="KW-0274">FAD</keyword>
<dbReference type="OrthoDB" id="2151789at2759"/>
<dbReference type="PROSITE" id="PS51387">
    <property type="entry name" value="FAD_PCMH"/>
    <property type="match status" value="1"/>
</dbReference>
<feature type="compositionally biased region" description="Basic and acidic residues" evidence="5">
    <location>
        <begin position="619"/>
        <end position="634"/>
    </location>
</feature>
<dbReference type="PANTHER" id="PTHR42973">
    <property type="entry name" value="BINDING OXIDOREDUCTASE, PUTATIVE (AFU_ORTHOLOGUE AFUA_1G17690)-RELATED"/>
    <property type="match status" value="1"/>
</dbReference>
<dbReference type="GO" id="GO:0071949">
    <property type="term" value="F:FAD binding"/>
    <property type="evidence" value="ECO:0007669"/>
    <property type="project" value="InterPro"/>
</dbReference>
<gene>
    <name evidence="7" type="ORF">E0L32_002334</name>
</gene>
<feature type="compositionally biased region" description="Basic and acidic residues" evidence="5">
    <location>
        <begin position="646"/>
        <end position="660"/>
    </location>
</feature>
<organism evidence="7 8">
    <name type="scientific">Thyridium curvatum</name>
    <dbReference type="NCBI Taxonomy" id="1093900"/>
    <lineage>
        <taxon>Eukaryota</taxon>
        <taxon>Fungi</taxon>
        <taxon>Dikarya</taxon>
        <taxon>Ascomycota</taxon>
        <taxon>Pezizomycotina</taxon>
        <taxon>Sordariomycetes</taxon>
        <taxon>Sordariomycetidae</taxon>
        <taxon>Thyridiales</taxon>
        <taxon>Thyridiaceae</taxon>
        <taxon>Thyridium</taxon>
    </lineage>
</organism>
<dbReference type="AlphaFoldDB" id="A0A507APS1"/>
<evidence type="ECO:0000256" key="5">
    <source>
        <dbReference type="SAM" id="MobiDB-lite"/>
    </source>
</evidence>
<evidence type="ECO:0000259" key="6">
    <source>
        <dbReference type="PROSITE" id="PS51387"/>
    </source>
</evidence>
<comment type="similarity">
    <text evidence="1">Belongs to the oxygen-dependent FAD-linked oxidoreductase family.</text>
</comment>
<protein>
    <recommendedName>
        <fullName evidence="6">FAD-binding PCMH-type domain-containing protein</fullName>
    </recommendedName>
</protein>
<dbReference type="InterPro" id="IPR016166">
    <property type="entry name" value="FAD-bd_PCMH"/>
</dbReference>
<dbReference type="PANTHER" id="PTHR42973:SF53">
    <property type="entry name" value="FAD-BINDING PCMH-TYPE DOMAIN-CONTAINING PROTEIN-RELATED"/>
    <property type="match status" value="1"/>
</dbReference>
<dbReference type="SUPFAM" id="SSF56176">
    <property type="entry name" value="FAD-binding/transporter-associated domain-like"/>
    <property type="match status" value="1"/>
</dbReference>
<dbReference type="Pfam" id="PF01565">
    <property type="entry name" value="FAD_binding_4"/>
    <property type="match status" value="1"/>
</dbReference>
<reference evidence="7 8" key="1">
    <citation type="submission" date="2019-06" db="EMBL/GenBank/DDBJ databases">
        <title>Draft genome sequence of the filamentous fungus Phialemoniopsis curvata isolated from diesel fuel.</title>
        <authorList>
            <person name="Varaljay V.A."/>
            <person name="Lyon W.J."/>
            <person name="Crouch A.L."/>
            <person name="Drake C.E."/>
            <person name="Hollomon J.M."/>
            <person name="Nadeau L.J."/>
            <person name="Nunn H.S."/>
            <person name="Stevenson B.S."/>
            <person name="Bojanowski C.L."/>
            <person name="Crookes-Goodson W.J."/>
        </authorList>
    </citation>
    <scope>NUCLEOTIDE SEQUENCE [LARGE SCALE GENOMIC DNA]</scope>
    <source>
        <strain evidence="7 8">D216</strain>
    </source>
</reference>
<keyword evidence="8" id="KW-1185">Reference proteome</keyword>